<dbReference type="AlphaFoldDB" id="A0A1W2LS89"/>
<dbReference type="Proteomes" id="UP000076660">
    <property type="component" value="Unassembled WGS sequence"/>
</dbReference>
<feature type="chain" id="PRO_5010734479" description="Peptidase inhibitor family I36" evidence="1">
    <location>
        <begin position="31"/>
        <end position="123"/>
    </location>
</feature>
<comment type="caution">
    <text evidence="2">The sequence shown here is derived from an EMBL/GenBank/DDBJ whole genome shotgun (WGS) entry which is preliminary data.</text>
</comment>
<proteinExistence type="predicted"/>
<feature type="signal peptide" evidence="1">
    <location>
        <begin position="1"/>
        <end position="30"/>
    </location>
</feature>
<gene>
    <name evidence="2" type="ORF">AVR91_0222165</name>
</gene>
<evidence type="ECO:0000313" key="2">
    <source>
        <dbReference type="EMBL" id="ONF67460.1"/>
    </source>
</evidence>
<dbReference type="EMBL" id="LQMT02000021">
    <property type="protein sequence ID" value="ONF67460.1"/>
    <property type="molecule type" value="Genomic_DNA"/>
</dbReference>
<dbReference type="OrthoDB" id="157894at2070"/>
<accession>A0A1W2LS89</accession>
<evidence type="ECO:0008006" key="4">
    <source>
        <dbReference type="Google" id="ProtNLM"/>
    </source>
</evidence>
<dbReference type="Pfam" id="PF03995">
    <property type="entry name" value="Inhibitor_I36"/>
    <property type="match status" value="1"/>
</dbReference>
<protein>
    <recommendedName>
        <fullName evidence="4">Peptidase inhibitor family I36</fullName>
    </recommendedName>
</protein>
<reference evidence="2 3" key="1">
    <citation type="submission" date="2016-12" db="EMBL/GenBank/DDBJ databases">
        <title>Amycolatopsis keratiniphila subsp. keratiniphila genome sequencing and assembly.</title>
        <authorList>
            <person name="Mayilraj S."/>
            <person name="Kaur N."/>
        </authorList>
    </citation>
    <scope>NUCLEOTIDE SEQUENCE [LARGE SCALE GENOMIC DNA]</scope>
    <source>
        <strain evidence="2 3">DSM 44409</strain>
    </source>
</reference>
<dbReference type="RefSeq" id="WP_063277698.1">
    <property type="nucleotide sequence ID" value="NZ_LQMT02000021.1"/>
</dbReference>
<sequence length="123" mass="13164">MAPKIRKATSLAVAAAAVGAMVMGAGPAQAAEEAWECPPDYMCAWAWPGGDGPRVALINAIPDLSKFGNGSMNDQISSGFNNNRGNSFCFYTEAYYKGAMYVSRPGTRGWFPHNDAYSSIRIC</sequence>
<dbReference type="Gene3D" id="2.60.20.10">
    <property type="entry name" value="Crystallins"/>
    <property type="match status" value="1"/>
</dbReference>
<evidence type="ECO:0000313" key="3">
    <source>
        <dbReference type="Proteomes" id="UP000076660"/>
    </source>
</evidence>
<organism evidence="2 3">
    <name type="scientific">Amycolatopsis keratiniphila subsp. keratiniphila</name>
    <dbReference type="NCBI Taxonomy" id="227715"/>
    <lineage>
        <taxon>Bacteria</taxon>
        <taxon>Bacillati</taxon>
        <taxon>Actinomycetota</taxon>
        <taxon>Actinomycetes</taxon>
        <taxon>Pseudonocardiales</taxon>
        <taxon>Pseudonocardiaceae</taxon>
        <taxon>Amycolatopsis</taxon>
        <taxon>Amycolatopsis japonica group</taxon>
    </lineage>
</organism>
<evidence type="ECO:0000256" key="1">
    <source>
        <dbReference type="SAM" id="SignalP"/>
    </source>
</evidence>
<name>A0A1W2LS89_9PSEU</name>
<keyword evidence="1" id="KW-0732">Signal</keyword>